<keyword evidence="8" id="KW-0808">Transferase</keyword>
<reference evidence="9" key="1">
    <citation type="journal article" date="2019" name="Int. J. Syst. Evol. Microbiol.">
        <title>The Global Catalogue of Microorganisms (GCM) 10K type strain sequencing project: providing services to taxonomists for standard genome sequencing and annotation.</title>
        <authorList>
            <consortium name="The Broad Institute Genomics Platform"/>
            <consortium name="The Broad Institute Genome Sequencing Center for Infectious Disease"/>
            <person name="Wu L."/>
            <person name="Ma J."/>
        </authorList>
    </citation>
    <scope>NUCLEOTIDE SEQUENCE [LARGE SCALE GENOMIC DNA]</scope>
    <source>
        <strain evidence="9">KCTC 52232</strain>
    </source>
</reference>
<feature type="domain" description="Sulfatase N-terminal" evidence="7">
    <location>
        <begin position="268"/>
        <end position="541"/>
    </location>
</feature>
<keyword evidence="3 6" id="KW-0812">Transmembrane</keyword>
<dbReference type="Pfam" id="PF00884">
    <property type="entry name" value="Sulfatase"/>
    <property type="match status" value="1"/>
</dbReference>
<dbReference type="EC" id="2.7.8.-" evidence="8"/>
<accession>A0ABW5XRN4</accession>
<evidence type="ECO:0000256" key="3">
    <source>
        <dbReference type="ARBA" id="ARBA00022692"/>
    </source>
</evidence>
<dbReference type="Gene3D" id="3.30.1120.80">
    <property type="match status" value="1"/>
</dbReference>
<dbReference type="PANTHER" id="PTHR47371:SF3">
    <property type="entry name" value="PHOSPHOGLYCEROL TRANSFERASE I"/>
    <property type="match status" value="1"/>
</dbReference>
<dbReference type="Gene3D" id="3.40.720.10">
    <property type="entry name" value="Alkaline Phosphatase, subunit A"/>
    <property type="match status" value="1"/>
</dbReference>
<dbReference type="EMBL" id="JBHUON010000021">
    <property type="protein sequence ID" value="MFD2866105.1"/>
    <property type="molecule type" value="Genomic_DNA"/>
</dbReference>
<name>A0ABW5XRN4_9SPHI</name>
<comment type="caution">
    <text evidence="8">The sequence shown here is derived from an EMBL/GenBank/DDBJ whole genome shotgun (WGS) entry which is preliminary data.</text>
</comment>
<keyword evidence="4 6" id="KW-1133">Transmembrane helix</keyword>
<sequence>MLRSLYSFLRFYLFWLLFFGLTRAVFEVYFYTKLKGANFLDIVKTFIYGVRMDASATAYIAVIPLLIFIVNWFVKGKGINPIWLKIYTWFCVFCISLIAVVDLGIFVEWGAKVNFRAFDTLYNSPAESMSSTASSPIFLHLSIMLFLLVAGVLLSLHVLDHKFVKPRVTTKAKIMLSLLLIAVNFLLLRGTITPSPINQSAGYFSDNQILDLAAQNTEWNLFNNTFENLRPPYNPYNFFETAEARRIVIDAFRTPKDTTVKLLTTDKPNVVIIQLESYTADLIESLGGEKGVSPNFENLVKQGVLFSNIYAVGDRTDKGIIAILSAFPSQAIRTIVIDTAKQRKLPSLLTSFGDAGYKTSYFYGGHADYMNFDTYMVHHGVHDIIDRNTMKPSEVGSTWGAFDDVLFGKHLAYMAKQSTPVFSLVQTSTNHEPFVLPVPRHFKGKDVADQFRSTAWFTDSCLNAYFERARTQSWYKNTLFVLVADHGHRLPKSTAGAYDPAKYHIPMLFYGDVLKPEYRGTKITKLGNQVDIAATLLAQLGLPYNQFKWSKNLLNPYTPAFAFFDWDNGFGFITPDQAVSFDSSGQRRIYTKDKSKDTEANLKKGKAFMQQIYTEYLAY</sequence>
<evidence type="ECO:0000256" key="5">
    <source>
        <dbReference type="ARBA" id="ARBA00023136"/>
    </source>
</evidence>
<feature type="transmembrane region" description="Helical" evidence="6">
    <location>
        <begin position="86"/>
        <end position="107"/>
    </location>
</feature>
<feature type="transmembrane region" description="Helical" evidence="6">
    <location>
        <begin position="171"/>
        <end position="188"/>
    </location>
</feature>
<dbReference type="GO" id="GO:0016740">
    <property type="term" value="F:transferase activity"/>
    <property type="evidence" value="ECO:0007669"/>
    <property type="project" value="UniProtKB-KW"/>
</dbReference>
<dbReference type="InterPro" id="IPR050448">
    <property type="entry name" value="OpgB/LTA_synthase_biosynth"/>
</dbReference>
<feature type="transmembrane region" description="Helical" evidence="6">
    <location>
        <begin position="56"/>
        <end position="74"/>
    </location>
</feature>
<keyword evidence="5 6" id="KW-0472">Membrane</keyword>
<dbReference type="SUPFAM" id="SSF53649">
    <property type="entry name" value="Alkaline phosphatase-like"/>
    <property type="match status" value="1"/>
</dbReference>
<dbReference type="CDD" id="cd16015">
    <property type="entry name" value="LTA_synthase"/>
    <property type="match status" value="1"/>
</dbReference>
<dbReference type="RefSeq" id="WP_377129447.1">
    <property type="nucleotide sequence ID" value="NZ_JBHUON010000021.1"/>
</dbReference>
<proteinExistence type="predicted"/>
<dbReference type="PANTHER" id="PTHR47371">
    <property type="entry name" value="LIPOTEICHOIC ACID SYNTHASE"/>
    <property type="match status" value="1"/>
</dbReference>
<dbReference type="InterPro" id="IPR017850">
    <property type="entry name" value="Alkaline_phosphatase_core_sf"/>
</dbReference>
<keyword evidence="9" id="KW-1185">Reference proteome</keyword>
<evidence type="ECO:0000256" key="4">
    <source>
        <dbReference type="ARBA" id="ARBA00022989"/>
    </source>
</evidence>
<evidence type="ECO:0000259" key="7">
    <source>
        <dbReference type="Pfam" id="PF00884"/>
    </source>
</evidence>
<organism evidence="8 9">
    <name type="scientific">Mucilaginibacter antarcticus</name>
    <dbReference type="NCBI Taxonomy" id="1855725"/>
    <lineage>
        <taxon>Bacteria</taxon>
        <taxon>Pseudomonadati</taxon>
        <taxon>Bacteroidota</taxon>
        <taxon>Sphingobacteriia</taxon>
        <taxon>Sphingobacteriales</taxon>
        <taxon>Sphingobacteriaceae</taxon>
        <taxon>Mucilaginibacter</taxon>
    </lineage>
</organism>
<evidence type="ECO:0000256" key="6">
    <source>
        <dbReference type="SAM" id="Phobius"/>
    </source>
</evidence>
<evidence type="ECO:0000256" key="1">
    <source>
        <dbReference type="ARBA" id="ARBA00004651"/>
    </source>
</evidence>
<evidence type="ECO:0000313" key="8">
    <source>
        <dbReference type="EMBL" id="MFD2866105.1"/>
    </source>
</evidence>
<evidence type="ECO:0000256" key="2">
    <source>
        <dbReference type="ARBA" id="ARBA00022475"/>
    </source>
</evidence>
<keyword evidence="2" id="KW-1003">Cell membrane</keyword>
<dbReference type="InterPro" id="IPR000917">
    <property type="entry name" value="Sulfatase_N"/>
</dbReference>
<dbReference type="InterPro" id="IPR012160">
    <property type="entry name" value="LtaS-like"/>
</dbReference>
<dbReference type="PIRSF" id="PIRSF005091">
    <property type="entry name" value="Mmb_sulf_HI1246"/>
    <property type="match status" value="1"/>
</dbReference>
<protein>
    <submittedName>
        <fullName evidence="8">LTA synthase family protein</fullName>
        <ecNumber evidence="8">2.7.8.-</ecNumber>
    </submittedName>
</protein>
<evidence type="ECO:0000313" key="9">
    <source>
        <dbReference type="Proteomes" id="UP001597601"/>
    </source>
</evidence>
<feature type="transmembrane region" description="Helical" evidence="6">
    <location>
        <begin position="137"/>
        <end position="159"/>
    </location>
</feature>
<dbReference type="Proteomes" id="UP001597601">
    <property type="component" value="Unassembled WGS sequence"/>
</dbReference>
<gene>
    <name evidence="8" type="ORF">ACFSYC_15520</name>
</gene>
<feature type="transmembrane region" description="Helical" evidence="6">
    <location>
        <begin position="12"/>
        <end position="31"/>
    </location>
</feature>
<comment type="subcellular location">
    <subcellularLocation>
        <location evidence="1">Cell membrane</location>
        <topology evidence="1">Multi-pass membrane protein</topology>
    </subcellularLocation>
</comment>